<evidence type="ECO:0008006" key="4">
    <source>
        <dbReference type="Google" id="ProtNLM"/>
    </source>
</evidence>
<dbReference type="InterPro" id="IPR013783">
    <property type="entry name" value="Ig-like_fold"/>
</dbReference>
<sequence>MRRRRALRSLLACALLPFLLACAGAPPASPGAPRPAAPDPGTIAFVDAEGCIAWVPLAGGQSGRACPATRGRVSAITWLDARTIAYVTPELARTGWRAVRTDTGGDIALAPAESPRIYQVGAPQFYSVLGDRIDVEAGAAIFTSADGSARRTLLAPGPGRAALAMVTWSPDGEGAVLAEGAAKALWVVARAGGEPRRIAAASSGIVSWFVPNAGAMPHADLTCTLPGESTWRCEPQPWQPAEGQAAAAGEEAVLAWSACPGATGYELEITGPGGAVIVSRISAAPAQRFTPPAPGAYTWRVRSRIGSAPGPWGPPRTLTAQ</sequence>
<dbReference type="EMBL" id="CP115149">
    <property type="protein sequence ID" value="WBL37008.1"/>
    <property type="molecule type" value="Genomic_DNA"/>
</dbReference>
<keyword evidence="1" id="KW-0732">Signal</keyword>
<dbReference type="Gene3D" id="2.60.40.10">
    <property type="entry name" value="Immunoglobulins"/>
    <property type="match status" value="1"/>
</dbReference>
<reference evidence="2 3" key="1">
    <citation type="journal article" date="2023" name="ISME J.">
        <title>Thermophilic Dehalococcoidia with unusual traits shed light on an unexpected past.</title>
        <authorList>
            <person name="Palmer M."/>
            <person name="Covington J.K."/>
            <person name="Zhou E.M."/>
            <person name="Thomas S.C."/>
            <person name="Habib N."/>
            <person name="Seymour C.O."/>
            <person name="Lai D."/>
            <person name="Johnston J."/>
            <person name="Hashimi A."/>
            <person name="Jiao J.Y."/>
            <person name="Muok A.R."/>
            <person name="Liu L."/>
            <person name="Xian W.D."/>
            <person name="Zhi X.Y."/>
            <person name="Li M.M."/>
            <person name="Silva L.P."/>
            <person name="Bowen B.P."/>
            <person name="Louie K."/>
            <person name="Briegel A."/>
            <person name="Pett-Ridge J."/>
            <person name="Weber P.K."/>
            <person name="Tocheva E.I."/>
            <person name="Woyke T."/>
            <person name="Northen T.R."/>
            <person name="Mayali X."/>
            <person name="Li W.J."/>
            <person name="Hedlund B.P."/>
        </authorList>
    </citation>
    <scope>NUCLEOTIDE SEQUENCE [LARGE SCALE GENOMIC DNA]</scope>
    <source>
        <strain evidence="2 3">YIM 72310</strain>
    </source>
</reference>
<dbReference type="SUPFAM" id="SSF50969">
    <property type="entry name" value="YVTN repeat-like/Quinoprotein amine dehydrogenase"/>
    <property type="match status" value="1"/>
</dbReference>
<name>A0ABY7MC57_9CHLR</name>
<dbReference type="RefSeq" id="WP_270057522.1">
    <property type="nucleotide sequence ID" value="NZ_CP115149.1"/>
</dbReference>
<accession>A0ABY7MC57</accession>
<feature type="chain" id="PRO_5046094185" description="Fibronectin type-III domain-containing protein" evidence="1">
    <location>
        <begin position="24"/>
        <end position="321"/>
    </location>
</feature>
<evidence type="ECO:0000256" key="1">
    <source>
        <dbReference type="SAM" id="SignalP"/>
    </source>
</evidence>
<evidence type="ECO:0000313" key="2">
    <source>
        <dbReference type="EMBL" id="WBL37008.1"/>
    </source>
</evidence>
<gene>
    <name evidence="2" type="ORF">O0235_05430</name>
</gene>
<dbReference type="InterPro" id="IPR011044">
    <property type="entry name" value="Quino_amine_DH_bsu"/>
</dbReference>
<evidence type="ECO:0000313" key="3">
    <source>
        <dbReference type="Proteomes" id="UP001212803"/>
    </source>
</evidence>
<protein>
    <recommendedName>
        <fullName evidence="4">Fibronectin type-III domain-containing protein</fullName>
    </recommendedName>
</protein>
<organism evidence="2 3">
    <name type="scientific">Tepidiforma flava</name>
    <dbReference type="NCBI Taxonomy" id="3004094"/>
    <lineage>
        <taxon>Bacteria</taxon>
        <taxon>Bacillati</taxon>
        <taxon>Chloroflexota</taxon>
        <taxon>Tepidiformia</taxon>
        <taxon>Tepidiformales</taxon>
        <taxon>Tepidiformaceae</taxon>
        <taxon>Tepidiforma</taxon>
    </lineage>
</organism>
<dbReference type="Proteomes" id="UP001212803">
    <property type="component" value="Chromosome"/>
</dbReference>
<proteinExistence type="predicted"/>
<feature type="signal peptide" evidence="1">
    <location>
        <begin position="1"/>
        <end position="23"/>
    </location>
</feature>
<keyword evidence="3" id="KW-1185">Reference proteome</keyword>
<dbReference type="PROSITE" id="PS51257">
    <property type="entry name" value="PROKAR_LIPOPROTEIN"/>
    <property type="match status" value="1"/>
</dbReference>